<dbReference type="AlphaFoldDB" id="A0ABD5RJ85"/>
<evidence type="ECO:0000313" key="3">
    <source>
        <dbReference type="EMBL" id="MFC5970536.1"/>
    </source>
</evidence>
<feature type="region of interest" description="Disordered" evidence="1">
    <location>
        <begin position="239"/>
        <end position="263"/>
    </location>
</feature>
<dbReference type="PANTHER" id="PTHR11895">
    <property type="entry name" value="TRANSAMIDASE"/>
    <property type="match status" value="1"/>
</dbReference>
<evidence type="ECO:0000259" key="2">
    <source>
        <dbReference type="Pfam" id="PF01425"/>
    </source>
</evidence>
<dbReference type="PROSITE" id="PS00571">
    <property type="entry name" value="AMIDASES"/>
    <property type="match status" value="1"/>
</dbReference>
<dbReference type="InterPro" id="IPR023631">
    <property type="entry name" value="Amidase_dom"/>
</dbReference>
<comment type="caution">
    <text evidence="3">The sequence shown here is derived from an EMBL/GenBank/DDBJ whole genome shotgun (WGS) entry which is preliminary data.</text>
</comment>
<dbReference type="InterPro" id="IPR020556">
    <property type="entry name" value="Amidase_CS"/>
</dbReference>
<protein>
    <submittedName>
        <fullName evidence="3">Amidase</fullName>
    </submittedName>
</protein>
<feature type="domain" description="Amidase" evidence="2">
    <location>
        <begin position="26"/>
        <end position="462"/>
    </location>
</feature>
<dbReference type="InterPro" id="IPR036928">
    <property type="entry name" value="AS_sf"/>
</dbReference>
<dbReference type="Pfam" id="PF01425">
    <property type="entry name" value="Amidase"/>
    <property type="match status" value="1"/>
</dbReference>
<accession>A0ABD5RJ85</accession>
<name>A0ABD5RJ85_9EURY</name>
<dbReference type="InterPro" id="IPR000120">
    <property type="entry name" value="Amidase"/>
</dbReference>
<dbReference type="PANTHER" id="PTHR11895:SF7">
    <property type="entry name" value="GLUTAMYL-TRNA(GLN) AMIDOTRANSFERASE SUBUNIT A, MITOCHONDRIAL"/>
    <property type="match status" value="1"/>
</dbReference>
<proteinExistence type="predicted"/>
<dbReference type="Proteomes" id="UP001596099">
    <property type="component" value="Unassembled WGS sequence"/>
</dbReference>
<dbReference type="RefSeq" id="WP_247419891.1">
    <property type="nucleotide sequence ID" value="NZ_JALLGW010000002.1"/>
</dbReference>
<dbReference type="Gene3D" id="3.90.1300.10">
    <property type="entry name" value="Amidase signature (AS) domain"/>
    <property type="match status" value="1"/>
</dbReference>
<gene>
    <name evidence="3" type="ORF">ACFPYI_04255</name>
</gene>
<dbReference type="EMBL" id="JBHSQH010000001">
    <property type="protein sequence ID" value="MFC5970536.1"/>
    <property type="molecule type" value="Genomic_DNA"/>
</dbReference>
<evidence type="ECO:0000313" key="4">
    <source>
        <dbReference type="Proteomes" id="UP001596099"/>
    </source>
</evidence>
<dbReference type="SUPFAM" id="SSF75304">
    <property type="entry name" value="Amidase signature (AS) enzymes"/>
    <property type="match status" value="1"/>
</dbReference>
<evidence type="ECO:0000256" key="1">
    <source>
        <dbReference type="SAM" id="MobiDB-lite"/>
    </source>
</evidence>
<organism evidence="3 4">
    <name type="scientific">Halomarina salina</name>
    <dbReference type="NCBI Taxonomy" id="1872699"/>
    <lineage>
        <taxon>Archaea</taxon>
        <taxon>Methanobacteriati</taxon>
        <taxon>Methanobacteriota</taxon>
        <taxon>Stenosarchaea group</taxon>
        <taxon>Halobacteria</taxon>
        <taxon>Halobacteriales</taxon>
        <taxon>Natronomonadaceae</taxon>
        <taxon>Halomarina</taxon>
    </lineage>
</organism>
<sequence>MSDDCFRPAADVAADVRAGTLSPVTLLDQYLDRIDERGDRTNAFVTVLADEARERAREVETAVERGDDPGPLAGVPVAIKDLGYTKTGVRHTYGMAPFADNVADRTTVAVERLESAGAVVVGTTNTPELGHTVRTDNELVGPTATPFDPERNAGGSSGGSAAAVADGLCALATGSDVGGSLRTPASCCGVVSVKPSFGVVPRDARPDAFRTHTPFGVLGPMARTVEDVALAMDVLAGPADADPYSVPRPDDESYTTATERDAADLDVGYSPDLDRFAVDPAVRDTVGDAVSDLADAGATVESVAVGGPEKGELVAAYGTQATTLFATLVRELNEAHGMDLLDDHADDLRSSFAQTVRMGRGYDALDYTTADTVRTRLYDAVEETLDGYDALVCPALATPPLAHDEPLPTEVDGESVAGLPMDWTLSWPFNLTGHPVVTVPAGLVDGLPVGMQVVAGRYDERSALAVASVVERVRPWREDYPGLDE</sequence>
<reference evidence="3 4" key="1">
    <citation type="journal article" date="2019" name="Int. J. Syst. Evol. Microbiol.">
        <title>The Global Catalogue of Microorganisms (GCM) 10K type strain sequencing project: providing services to taxonomists for standard genome sequencing and annotation.</title>
        <authorList>
            <consortium name="The Broad Institute Genomics Platform"/>
            <consortium name="The Broad Institute Genome Sequencing Center for Infectious Disease"/>
            <person name="Wu L."/>
            <person name="Ma J."/>
        </authorList>
    </citation>
    <scope>NUCLEOTIDE SEQUENCE [LARGE SCALE GENOMIC DNA]</scope>
    <source>
        <strain evidence="3 4">CGMCC 1.12543</strain>
    </source>
</reference>
<keyword evidence="4" id="KW-1185">Reference proteome</keyword>